<proteinExistence type="predicted"/>
<name>A0AAE1T9G7_9LAMI</name>
<dbReference type="Pfam" id="PF22936">
    <property type="entry name" value="Pol_BBD"/>
    <property type="match status" value="1"/>
</dbReference>
<reference evidence="2" key="2">
    <citation type="journal article" date="2024" name="Plant">
        <title>Genomic evolution and insights into agronomic trait innovations of Sesamum species.</title>
        <authorList>
            <person name="Miao H."/>
            <person name="Wang L."/>
            <person name="Qu L."/>
            <person name="Liu H."/>
            <person name="Sun Y."/>
            <person name="Le M."/>
            <person name="Wang Q."/>
            <person name="Wei S."/>
            <person name="Zheng Y."/>
            <person name="Lin W."/>
            <person name="Duan Y."/>
            <person name="Cao H."/>
            <person name="Xiong S."/>
            <person name="Wang X."/>
            <person name="Wei L."/>
            <person name="Li C."/>
            <person name="Ma Q."/>
            <person name="Ju M."/>
            <person name="Zhao R."/>
            <person name="Li G."/>
            <person name="Mu C."/>
            <person name="Tian Q."/>
            <person name="Mei H."/>
            <person name="Zhang T."/>
            <person name="Gao T."/>
            <person name="Zhang H."/>
        </authorList>
    </citation>
    <scope>NUCLEOTIDE SEQUENCE</scope>
    <source>
        <strain evidence="2">K16</strain>
    </source>
</reference>
<organism evidence="2 3">
    <name type="scientific">Sesamum angolense</name>
    <dbReference type="NCBI Taxonomy" id="2727404"/>
    <lineage>
        <taxon>Eukaryota</taxon>
        <taxon>Viridiplantae</taxon>
        <taxon>Streptophyta</taxon>
        <taxon>Embryophyta</taxon>
        <taxon>Tracheophyta</taxon>
        <taxon>Spermatophyta</taxon>
        <taxon>Magnoliopsida</taxon>
        <taxon>eudicotyledons</taxon>
        <taxon>Gunneridae</taxon>
        <taxon>Pentapetalae</taxon>
        <taxon>asterids</taxon>
        <taxon>lamiids</taxon>
        <taxon>Lamiales</taxon>
        <taxon>Pedaliaceae</taxon>
        <taxon>Sesamum</taxon>
    </lineage>
</organism>
<evidence type="ECO:0000259" key="1">
    <source>
        <dbReference type="Pfam" id="PF22936"/>
    </source>
</evidence>
<gene>
    <name evidence="2" type="ORF">Sango_3054900</name>
</gene>
<protein>
    <recommendedName>
        <fullName evidence="1">Retrovirus-related Pol polyprotein from transposon TNT 1-94-like beta-barrel domain-containing protein</fullName>
    </recommendedName>
</protein>
<keyword evidence="3" id="KW-1185">Reference proteome</keyword>
<accession>A0AAE1T9G7</accession>
<reference evidence="2" key="1">
    <citation type="submission" date="2020-06" db="EMBL/GenBank/DDBJ databases">
        <authorList>
            <person name="Li T."/>
            <person name="Hu X."/>
            <person name="Zhang T."/>
            <person name="Song X."/>
            <person name="Zhang H."/>
            <person name="Dai N."/>
            <person name="Sheng W."/>
            <person name="Hou X."/>
            <person name="Wei L."/>
        </authorList>
    </citation>
    <scope>NUCLEOTIDE SEQUENCE</scope>
    <source>
        <strain evidence="2">K16</strain>
        <tissue evidence="2">Leaf</tissue>
    </source>
</reference>
<comment type="caution">
    <text evidence="2">The sequence shown here is derived from an EMBL/GenBank/DDBJ whole genome shotgun (WGS) entry which is preliminary data.</text>
</comment>
<dbReference type="AlphaFoldDB" id="A0AAE1T9G7"/>
<dbReference type="EMBL" id="JACGWL010000105">
    <property type="protein sequence ID" value="KAK4384494.1"/>
    <property type="molecule type" value="Genomic_DNA"/>
</dbReference>
<dbReference type="InterPro" id="IPR054722">
    <property type="entry name" value="PolX-like_BBD"/>
</dbReference>
<evidence type="ECO:0000313" key="2">
    <source>
        <dbReference type="EMBL" id="KAK4384494.1"/>
    </source>
</evidence>
<dbReference type="Proteomes" id="UP001289374">
    <property type="component" value="Unassembled WGS sequence"/>
</dbReference>
<evidence type="ECO:0000313" key="3">
    <source>
        <dbReference type="Proteomes" id="UP001289374"/>
    </source>
</evidence>
<feature type="domain" description="Retrovirus-related Pol polyprotein from transposon TNT 1-94-like beta-barrel" evidence="1">
    <location>
        <begin position="254"/>
        <end position="308"/>
    </location>
</feature>
<sequence>MIQLESLGSCEEKISKNSLTLIMETNKFNGTNYNDWLRNLRIVLNFENQGYVLDKPLSTILPKGPCQKNVSRSRNDLRTTARHIGYAATKAFLGIKKAEGSFEKSWILTSLPPTYNPFIIDYNMNELEKSIHELINMLVQYEATTHKFAPTILGHIVMAYDNMINDELCAALISGDDVTYHTSCVLCDIIDDEMPYELCVVWAKGKERLEVLSGRRQMMSPCIAKERGIGRGSVHNSSPTQLCTGQKQKAKDDMILRLGNGKAVAMEVIGSINLVIVDHIRIDLKHCYYVPSMIKNIISIPVLDNNGYAFKINKNSFYLMIDENYHLLGRLVNGLYILQQSNLIMTAQRKQKLDNHEHPQLLHARLGHISKDRIRKLVYSKSLEIDDLYNLSTSESFLKGKMTKKPVVRQSALANSLLDLIYSNVYGPLNTPARGGFSTS</sequence>